<keyword evidence="1" id="KW-0732">Signal</keyword>
<dbReference type="Pfam" id="PF19572">
    <property type="entry name" value="PorV"/>
    <property type="match status" value="1"/>
</dbReference>
<keyword evidence="4" id="KW-1185">Reference proteome</keyword>
<protein>
    <submittedName>
        <fullName evidence="3">Type IX secretion system outer membrane channel protein PorV</fullName>
    </submittedName>
</protein>
<proteinExistence type="predicted"/>
<dbReference type="Proteomes" id="UP000570474">
    <property type="component" value="Unassembled WGS sequence"/>
</dbReference>
<dbReference type="EMBL" id="JABAIA010000002">
    <property type="protein sequence ID" value="NLR65750.1"/>
    <property type="molecule type" value="Genomic_DNA"/>
</dbReference>
<dbReference type="NCBIfam" id="NF033710">
    <property type="entry name" value="T9SS_OM_PorV"/>
    <property type="match status" value="1"/>
</dbReference>
<dbReference type="RefSeq" id="WP_168871737.1">
    <property type="nucleotide sequence ID" value="NZ_JABAIA010000002.1"/>
</dbReference>
<evidence type="ECO:0000256" key="1">
    <source>
        <dbReference type="SAM" id="SignalP"/>
    </source>
</evidence>
<evidence type="ECO:0000313" key="3">
    <source>
        <dbReference type="EMBL" id="NLR65750.1"/>
    </source>
</evidence>
<evidence type="ECO:0000313" key="4">
    <source>
        <dbReference type="Proteomes" id="UP000570474"/>
    </source>
</evidence>
<feature type="signal peptide" evidence="1">
    <location>
        <begin position="1"/>
        <end position="22"/>
    </location>
</feature>
<accession>A0A847RIM2</accession>
<dbReference type="AlphaFoldDB" id="A0A847RIM2"/>
<comment type="caution">
    <text evidence="3">The sequence shown here is derived from an EMBL/GenBank/DDBJ whole genome shotgun (WGS) entry which is preliminary data.</text>
</comment>
<evidence type="ECO:0000259" key="2">
    <source>
        <dbReference type="Pfam" id="PF19572"/>
    </source>
</evidence>
<dbReference type="InterPro" id="IPR045741">
    <property type="entry name" value="PorV"/>
</dbReference>
<sequence length="394" mass="43640">MKYDRIILLISGILAGMPAVHAQKTPQQPPNIGASFLLVNPDARSSGMGDAATGISPDANSIFSNAAKIVFAGDWGASATYSPWMWELNNYKSNMAFVSAYKNLNDNEGIGASMKYFNYGDVTFRDENGTILQNYSPREFAIDGAYSRKLGEHMSMAITMRYVRSQLGQGSFNGLQQKPASAVAGDVSYYYQNSKDYLDFSNRYCLGVSITNIGTKLQYTDDSRQKSFLPMNLRIGGSYTFVHTGDHEFTLALDINKLLVPTPPLYDSTGLILKGQDPNRSVVNAIFSSFGDAPGGFGEEIREFTIGSGIEYAYRQCFFVRTGYFYENPHKGYRQHFTSGLGVRVANLQLDLAYLIPTSNSLRERRTLKFSLLYNIGRHTAATITPSVNPDITH</sequence>
<reference evidence="3 4" key="1">
    <citation type="submission" date="2020-04" db="EMBL/GenBank/DDBJ databases">
        <authorList>
            <person name="Yin C."/>
        </authorList>
    </citation>
    <scope>NUCLEOTIDE SEQUENCE [LARGE SCALE GENOMIC DNA]</scope>
    <source>
        <strain evidence="3 4">Ae27</strain>
    </source>
</reference>
<feature type="domain" description="Type IX secretion system protein PorV" evidence="2">
    <location>
        <begin position="33"/>
        <end position="264"/>
    </location>
</feature>
<dbReference type="NCBIfam" id="NF033709">
    <property type="entry name" value="PorV_fam"/>
    <property type="match status" value="1"/>
</dbReference>
<dbReference type="InterPro" id="IPR047799">
    <property type="entry name" value="T9SS_OM_PorV"/>
</dbReference>
<feature type="chain" id="PRO_5032708592" evidence="1">
    <location>
        <begin position="23"/>
        <end position="394"/>
    </location>
</feature>
<dbReference type="Gene3D" id="2.40.160.60">
    <property type="entry name" value="Outer membrane protein transport protein (OMPP1/FadL/TodX)"/>
    <property type="match status" value="1"/>
</dbReference>
<name>A0A847RIM2_9BACT</name>
<gene>
    <name evidence="3" type="primary">porV</name>
    <name evidence="3" type="ORF">HGH92_15665</name>
</gene>
<organism evidence="3 4">
    <name type="scientific">Chitinophaga varians</name>
    <dbReference type="NCBI Taxonomy" id="2202339"/>
    <lineage>
        <taxon>Bacteria</taxon>
        <taxon>Pseudomonadati</taxon>
        <taxon>Bacteroidota</taxon>
        <taxon>Chitinophagia</taxon>
        <taxon>Chitinophagales</taxon>
        <taxon>Chitinophagaceae</taxon>
        <taxon>Chitinophaga</taxon>
    </lineage>
</organism>